<feature type="region of interest" description="Disordered" evidence="1">
    <location>
        <begin position="685"/>
        <end position="788"/>
    </location>
</feature>
<sequence length="788" mass="86261">MNTAKSVMFDETIASQEGGKFSVSLSSERVSIGLQTLRQMFDLGQHFVAVGKSTTNGAKSSPKSAAKKGNPSTKPQQQTAGKKESNASSWRELHRAPLNFLDLAAATSIRYELLVEEGFQCWVEFSVLDTPLLPRPVCERFRPLLLSIDSGDNFPKGFGGIVARVKCFGGEFRIPMTRAGDRIEGGRVVLFLADQPPLEVYRYIFLDSISIDIFTNTSDLEESHFPIGQSSFSLRDYVTDGQTSFDEVLQVIPTRSATAETNCLASSATLHVRTDFFIPFPAIAHVNEVGSPVKNEFLSRAIINLPYKGESVELALGSLIKSIVQLPVSRGDVYAYTAPAESDLDEPEEPGKGQKSKDTPPPPPPKEPLFNFSSPVKVVTPSGISGFEIMDDECRTICVEAPLHELHQIVTSVIDAVGEGLSDLSVLLNSECFIPQRFYHKFPPLVVPPRPFAKDHDSATSDSEGEDAQEAEAGGTGGRIHRIKLREPLSTLSVQQKYLLKRTLSESCVRCVQCIGQLRLCASVRQAVERHLFPTASEVVSIERSFGQTLDLTDLFAKDEYVDVEALKTPVASSLKTIGGGDLSVMNDVNLGNLVPANIGRLVSFNGTLLQSGTRKVPPRAVERFTKCFWMMTSDGEEVLCAFPKDSPGMTIRYHIEGQVVRCDDTLLLYALGFHTLAKSFTDSRNPAYEESLKGRKKHNGDSHVTTRTSKHGAKPNATALHRARDPNNSDDDDDSKNPPNVVDTGSHGRLVDTTAGHATKNTNTIPPTPRSRLKKEKVDNETLVEPV</sequence>
<evidence type="ECO:0000313" key="3">
    <source>
        <dbReference type="Proteomes" id="UP000515908"/>
    </source>
</evidence>
<reference evidence="2 3" key="1">
    <citation type="submission" date="2020-08" db="EMBL/GenBank/DDBJ databases">
        <authorList>
            <person name="Newling K."/>
            <person name="Davey J."/>
            <person name="Forrester S."/>
        </authorList>
    </citation>
    <scope>NUCLEOTIDE SEQUENCE [LARGE SCALE GENOMIC DNA]</scope>
    <source>
        <strain evidence="3">Crithidia deanei Carvalho (ATCC PRA-265)</strain>
    </source>
</reference>
<feature type="compositionally biased region" description="Basic and acidic residues" evidence="1">
    <location>
        <begin position="349"/>
        <end position="358"/>
    </location>
</feature>
<dbReference type="VEuPathDB" id="TriTrypDB:ADEAN_000541400"/>
<feature type="region of interest" description="Disordered" evidence="1">
    <location>
        <begin position="338"/>
        <end position="372"/>
    </location>
</feature>
<feature type="region of interest" description="Disordered" evidence="1">
    <location>
        <begin position="450"/>
        <end position="477"/>
    </location>
</feature>
<dbReference type="OrthoDB" id="277801at2759"/>
<name>A0A7G2CDK6_9TRYP</name>
<dbReference type="EMBL" id="LR877154">
    <property type="protein sequence ID" value="CAD2217928.1"/>
    <property type="molecule type" value="Genomic_DNA"/>
</dbReference>
<accession>A0A7G2CDK6</accession>
<protein>
    <submittedName>
        <fullName evidence="2">Uncharacterized protein</fullName>
    </submittedName>
</protein>
<dbReference type="Proteomes" id="UP000515908">
    <property type="component" value="Chromosome 10"/>
</dbReference>
<feature type="region of interest" description="Disordered" evidence="1">
    <location>
        <begin position="53"/>
        <end position="88"/>
    </location>
</feature>
<gene>
    <name evidence="2" type="ORF">ADEAN_000541400</name>
</gene>
<dbReference type="AlphaFoldDB" id="A0A7G2CDK6"/>
<keyword evidence="3" id="KW-1185">Reference proteome</keyword>
<evidence type="ECO:0000313" key="2">
    <source>
        <dbReference type="EMBL" id="CAD2217928.1"/>
    </source>
</evidence>
<proteinExistence type="predicted"/>
<dbReference type="PANTHER" id="PTHR33667">
    <property type="entry name" value="SI:DKEY-57N24.6"/>
    <property type="match status" value="1"/>
</dbReference>
<organism evidence="2 3">
    <name type="scientific">Angomonas deanei</name>
    <dbReference type="NCBI Taxonomy" id="59799"/>
    <lineage>
        <taxon>Eukaryota</taxon>
        <taxon>Discoba</taxon>
        <taxon>Euglenozoa</taxon>
        <taxon>Kinetoplastea</taxon>
        <taxon>Metakinetoplastina</taxon>
        <taxon>Trypanosomatida</taxon>
        <taxon>Trypanosomatidae</taxon>
        <taxon>Strigomonadinae</taxon>
        <taxon>Angomonas</taxon>
    </lineage>
</organism>
<evidence type="ECO:0000256" key="1">
    <source>
        <dbReference type="SAM" id="MobiDB-lite"/>
    </source>
</evidence>
<dbReference type="PANTHER" id="PTHR33667:SF7">
    <property type="entry name" value="RIKEN CDNA 1810020O05 GENE"/>
    <property type="match status" value="1"/>
</dbReference>
<feature type="compositionally biased region" description="Low complexity" evidence="1">
    <location>
        <begin position="56"/>
        <end position="72"/>
    </location>
</feature>